<proteinExistence type="predicted"/>
<dbReference type="AlphaFoldDB" id="A0A0C3BB48"/>
<reference evidence="2" key="2">
    <citation type="submission" date="2015-01" db="EMBL/GenBank/DDBJ databases">
        <title>Evolutionary Origins and Diversification of the Mycorrhizal Mutualists.</title>
        <authorList>
            <consortium name="DOE Joint Genome Institute"/>
            <consortium name="Mycorrhizal Genomics Consortium"/>
            <person name="Kohler A."/>
            <person name="Kuo A."/>
            <person name="Nagy L.G."/>
            <person name="Floudas D."/>
            <person name="Copeland A."/>
            <person name="Barry K.W."/>
            <person name="Cichocki N."/>
            <person name="Veneault-Fourrey C."/>
            <person name="LaButti K."/>
            <person name="Lindquist E.A."/>
            <person name="Lipzen A."/>
            <person name="Lundell T."/>
            <person name="Morin E."/>
            <person name="Murat C."/>
            <person name="Riley R."/>
            <person name="Ohm R."/>
            <person name="Sun H."/>
            <person name="Tunlid A."/>
            <person name="Henrissat B."/>
            <person name="Grigoriev I.V."/>
            <person name="Hibbett D.S."/>
            <person name="Martin F."/>
        </authorList>
    </citation>
    <scope>NUCLEOTIDE SEQUENCE [LARGE SCALE GENOMIC DNA]</scope>
    <source>
        <strain evidence="2">F 1598</strain>
    </source>
</reference>
<accession>A0A0C3BB48</accession>
<keyword evidence="2" id="KW-1185">Reference proteome</keyword>
<evidence type="ECO:0000313" key="2">
    <source>
        <dbReference type="Proteomes" id="UP000054166"/>
    </source>
</evidence>
<protein>
    <submittedName>
        <fullName evidence="1">Uncharacterized protein</fullName>
    </submittedName>
</protein>
<organism evidence="1 2">
    <name type="scientific">Piloderma croceum (strain F 1598)</name>
    <dbReference type="NCBI Taxonomy" id="765440"/>
    <lineage>
        <taxon>Eukaryota</taxon>
        <taxon>Fungi</taxon>
        <taxon>Dikarya</taxon>
        <taxon>Basidiomycota</taxon>
        <taxon>Agaricomycotina</taxon>
        <taxon>Agaricomycetes</taxon>
        <taxon>Agaricomycetidae</taxon>
        <taxon>Atheliales</taxon>
        <taxon>Atheliaceae</taxon>
        <taxon>Piloderma</taxon>
    </lineage>
</organism>
<dbReference type="InParanoid" id="A0A0C3BB48"/>
<dbReference type="Proteomes" id="UP000054166">
    <property type="component" value="Unassembled WGS sequence"/>
</dbReference>
<dbReference type="EMBL" id="KN832990">
    <property type="protein sequence ID" value="KIM83523.1"/>
    <property type="molecule type" value="Genomic_DNA"/>
</dbReference>
<name>A0A0C3BB48_PILCF</name>
<evidence type="ECO:0000313" key="1">
    <source>
        <dbReference type="EMBL" id="KIM83523.1"/>
    </source>
</evidence>
<gene>
    <name evidence="1" type="ORF">PILCRDRAFT_427372</name>
</gene>
<sequence>MYAGKAVPRIGRLGSLQQTNHSTLSKGKETQNGLTCNRLISNPTILHLRQPLPNKPNNINWSYSLQAYTPTTQSRTSTIVPWNSAPRFRRRQYANAISQYRVACLANEN</sequence>
<reference evidence="1 2" key="1">
    <citation type="submission" date="2014-04" db="EMBL/GenBank/DDBJ databases">
        <authorList>
            <consortium name="DOE Joint Genome Institute"/>
            <person name="Kuo A."/>
            <person name="Tarkka M."/>
            <person name="Buscot F."/>
            <person name="Kohler A."/>
            <person name="Nagy L.G."/>
            <person name="Floudas D."/>
            <person name="Copeland A."/>
            <person name="Barry K.W."/>
            <person name="Cichocki N."/>
            <person name="Veneault-Fourrey C."/>
            <person name="LaButti K."/>
            <person name="Lindquist E.A."/>
            <person name="Lipzen A."/>
            <person name="Lundell T."/>
            <person name="Morin E."/>
            <person name="Murat C."/>
            <person name="Sun H."/>
            <person name="Tunlid A."/>
            <person name="Henrissat B."/>
            <person name="Grigoriev I.V."/>
            <person name="Hibbett D.S."/>
            <person name="Martin F."/>
            <person name="Nordberg H.P."/>
            <person name="Cantor M.N."/>
            <person name="Hua S.X."/>
        </authorList>
    </citation>
    <scope>NUCLEOTIDE SEQUENCE [LARGE SCALE GENOMIC DNA]</scope>
    <source>
        <strain evidence="1 2">F 1598</strain>
    </source>
</reference>
<dbReference type="HOGENOM" id="CLU_2184948_0_0_1"/>